<feature type="compositionally biased region" description="Basic and acidic residues" evidence="8">
    <location>
        <begin position="277"/>
        <end position="290"/>
    </location>
</feature>
<evidence type="ECO:0000313" key="10">
    <source>
        <dbReference type="EMBL" id="CAD7652782.1"/>
    </source>
</evidence>
<feature type="region of interest" description="Disordered" evidence="8">
    <location>
        <begin position="223"/>
        <end position="256"/>
    </location>
</feature>
<accession>A0A7R9QP82</accession>
<dbReference type="PRINTS" id="PR00027">
    <property type="entry name" value="PAIREDBOX"/>
</dbReference>
<dbReference type="PROSITE" id="PS51057">
    <property type="entry name" value="PAIRED_2"/>
    <property type="match status" value="1"/>
</dbReference>
<dbReference type="GO" id="GO:0000978">
    <property type="term" value="F:RNA polymerase II cis-regulatory region sequence-specific DNA binding"/>
    <property type="evidence" value="ECO:0007669"/>
    <property type="project" value="TreeGrafter"/>
</dbReference>
<keyword evidence="11" id="KW-1185">Reference proteome</keyword>
<protein>
    <recommendedName>
        <fullName evidence="9">Paired domain-containing protein</fullName>
    </recommendedName>
</protein>
<dbReference type="PANTHER" id="PTHR45636">
    <property type="entry name" value="PAIRED BOX PROTEIN PAX-6-RELATED-RELATED"/>
    <property type="match status" value="1"/>
</dbReference>
<evidence type="ECO:0000259" key="9">
    <source>
        <dbReference type="PROSITE" id="PS51057"/>
    </source>
</evidence>
<dbReference type="SMART" id="SM00351">
    <property type="entry name" value="PAX"/>
    <property type="match status" value="1"/>
</dbReference>
<dbReference type="FunFam" id="1.10.10.10:FF:000003">
    <property type="entry name" value="Paired box protein Pax-6"/>
    <property type="match status" value="1"/>
</dbReference>
<comment type="subcellular location">
    <subcellularLocation>
        <location evidence="1">Nucleus</location>
    </subcellularLocation>
</comment>
<dbReference type="GO" id="GO:0000981">
    <property type="term" value="F:DNA-binding transcription factor activity, RNA polymerase II-specific"/>
    <property type="evidence" value="ECO:0007669"/>
    <property type="project" value="TreeGrafter"/>
</dbReference>
<keyword evidence="3" id="KW-0563">Paired box</keyword>
<proteinExistence type="predicted"/>
<dbReference type="EMBL" id="CAJPVJ010005924">
    <property type="protein sequence ID" value="CAG2169969.1"/>
    <property type="molecule type" value="Genomic_DNA"/>
</dbReference>
<gene>
    <name evidence="10" type="ORF">ONB1V03_LOCUS9441</name>
</gene>
<evidence type="ECO:0000256" key="3">
    <source>
        <dbReference type="ARBA" id="ARBA00022724"/>
    </source>
</evidence>
<evidence type="ECO:0000256" key="5">
    <source>
        <dbReference type="ARBA" id="ARBA00023125"/>
    </source>
</evidence>
<keyword evidence="7" id="KW-0539">Nucleus</keyword>
<evidence type="ECO:0000256" key="6">
    <source>
        <dbReference type="ARBA" id="ARBA00023163"/>
    </source>
</evidence>
<dbReference type="OrthoDB" id="3225452at2759"/>
<feature type="compositionally biased region" description="Polar residues" evidence="8">
    <location>
        <begin position="377"/>
        <end position="393"/>
    </location>
</feature>
<sequence length="598" mass="64679">MDLSLYRYNASMMEYYSCHGGVNQLGGVFVNGRPLPDVVRSRIVELAHQGVRPCDISRQLRVSHGCVSKILGRERLTRETERCVRVRSHCTRQQLSLQPTLSPRLAVEEQRNETTVVAVVVTIATTVVQKQSLAFVKRNERKANYRFTFRYYETGSIKPGVIGGSKPKVATPRVVDAIANYKKSNPTMFAWEIRDRLLSDGICDSDNIPSVSSINRIVRNKAAEKAKHVHHQPVSHPTAASPKHSDNQTSVIVQSSQQQSMYSINGILGLAQDTNADHKRATKRSNEVQHETNNGHQTNESTHSTSRSPSNDFKTTDAKPSFVASHPSQTTTQTTTTQSTPSSDSYWTQSNAQQLSAYSGQSAPSSADAPPHHSNTHSELSSGQTPGAASAVSSHAHYETTTLYTPPIGECFPLFYRSLGCGLGFGLGFGVCGVSVSDVYLSPRLSSLASPFIVASISVQNALQNSEQSITYHELDKLAANQDFFYATNAANTAPYAPTGSSRVALTQNNPLSAPTGSTATSGDYYAAAAYHHAHAPYYAPPASYGAQYGQLAANTTPSAAAQHNALAINPYYYSSVPSLAIQRTSSSPPSSRTTVTL</sequence>
<evidence type="ECO:0000256" key="7">
    <source>
        <dbReference type="ARBA" id="ARBA00023242"/>
    </source>
</evidence>
<dbReference type="Proteomes" id="UP000728032">
    <property type="component" value="Unassembled WGS sequence"/>
</dbReference>
<feature type="compositionally biased region" description="Polar residues" evidence="8">
    <location>
        <begin position="344"/>
        <end position="365"/>
    </location>
</feature>
<evidence type="ECO:0000256" key="4">
    <source>
        <dbReference type="ARBA" id="ARBA00023015"/>
    </source>
</evidence>
<keyword evidence="2" id="KW-0217">Developmental protein</keyword>
<dbReference type="GO" id="GO:0005634">
    <property type="term" value="C:nucleus"/>
    <property type="evidence" value="ECO:0007669"/>
    <property type="project" value="UniProtKB-SubCell"/>
</dbReference>
<feature type="compositionally biased region" description="Low complexity" evidence="8">
    <location>
        <begin position="327"/>
        <end position="343"/>
    </location>
</feature>
<name>A0A7R9QP82_9ACAR</name>
<feature type="region of interest" description="Disordered" evidence="8">
    <location>
        <begin position="277"/>
        <end position="393"/>
    </location>
</feature>
<dbReference type="InterPro" id="IPR036388">
    <property type="entry name" value="WH-like_DNA-bd_sf"/>
</dbReference>
<feature type="domain" description="Paired" evidence="9">
    <location>
        <begin position="18"/>
        <end position="221"/>
    </location>
</feature>
<keyword evidence="4" id="KW-0805">Transcription regulation</keyword>
<evidence type="ECO:0000313" key="11">
    <source>
        <dbReference type="Proteomes" id="UP000728032"/>
    </source>
</evidence>
<keyword evidence="5" id="KW-0238">DNA-binding</keyword>
<dbReference type="InterPro" id="IPR009057">
    <property type="entry name" value="Homeodomain-like_sf"/>
</dbReference>
<reference evidence="10" key="1">
    <citation type="submission" date="2020-11" db="EMBL/GenBank/DDBJ databases">
        <authorList>
            <person name="Tran Van P."/>
        </authorList>
    </citation>
    <scope>NUCLEOTIDE SEQUENCE</scope>
</reference>
<dbReference type="EMBL" id="OC920749">
    <property type="protein sequence ID" value="CAD7652782.1"/>
    <property type="molecule type" value="Genomic_DNA"/>
</dbReference>
<dbReference type="Gene3D" id="1.10.10.10">
    <property type="entry name" value="Winged helix-like DNA-binding domain superfamily/Winged helix DNA-binding domain"/>
    <property type="match status" value="2"/>
</dbReference>
<evidence type="ECO:0000256" key="2">
    <source>
        <dbReference type="ARBA" id="ARBA00022473"/>
    </source>
</evidence>
<organism evidence="10">
    <name type="scientific">Oppiella nova</name>
    <dbReference type="NCBI Taxonomy" id="334625"/>
    <lineage>
        <taxon>Eukaryota</taxon>
        <taxon>Metazoa</taxon>
        <taxon>Ecdysozoa</taxon>
        <taxon>Arthropoda</taxon>
        <taxon>Chelicerata</taxon>
        <taxon>Arachnida</taxon>
        <taxon>Acari</taxon>
        <taxon>Acariformes</taxon>
        <taxon>Sarcoptiformes</taxon>
        <taxon>Oribatida</taxon>
        <taxon>Brachypylina</taxon>
        <taxon>Oppioidea</taxon>
        <taxon>Oppiidae</taxon>
        <taxon>Oppiella</taxon>
    </lineage>
</organism>
<evidence type="ECO:0000256" key="1">
    <source>
        <dbReference type="ARBA" id="ARBA00004123"/>
    </source>
</evidence>
<dbReference type="InterPro" id="IPR043565">
    <property type="entry name" value="PAX_fam"/>
</dbReference>
<evidence type="ECO:0000256" key="8">
    <source>
        <dbReference type="SAM" id="MobiDB-lite"/>
    </source>
</evidence>
<dbReference type="InterPro" id="IPR001523">
    <property type="entry name" value="Paired_dom"/>
</dbReference>
<dbReference type="Pfam" id="PF00292">
    <property type="entry name" value="PAX"/>
    <property type="match status" value="2"/>
</dbReference>
<keyword evidence="6" id="KW-0804">Transcription</keyword>
<dbReference type="AlphaFoldDB" id="A0A7R9QP82"/>
<dbReference type="InterPro" id="IPR043182">
    <property type="entry name" value="PAIRED_DNA-bd_dom"/>
</dbReference>
<feature type="compositionally biased region" description="Polar residues" evidence="8">
    <location>
        <begin position="291"/>
        <end position="313"/>
    </location>
</feature>
<dbReference type="SUPFAM" id="SSF46689">
    <property type="entry name" value="Homeodomain-like"/>
    <property type="match status" value="2"/>
</dbReference>
<dbReference type="PROSITE" id="PS00034">
    <property type="entry name" value="PAIRED_1"/>
    <property type="match status" value="1"/>
</dbReference>